<dbReference type="AlphaFoldDB" id="A0A6C0HA13"/>
<reference evidence="1" key="1">
    <citation type="journal article" date="2020" name="Nature">
        <title>Giant virus diversity and host interactions through global metagenomics.</title>
        <authorList>
            <person name="Schulz F."/>
            <person name="Roux S."/>
            <person name="Paez-Espino D."/>
            <person name="Jungbluth S."/>
            <person name="Walsh D.A."/>
            <person name="Denef V.J."/>
            <person name="McMahon K.D."/>
            <person name="Konstantinidis K.T."/>
            <person name="Eloe-Fadrosh E.A."/>
            <person name="Kyrpides N.C."/>
            <person name="Woyke T."/>
        </authorList>
    </citation>
    <scope>NUCLEOTIDE SEQUENCE</scope>
    <source>
        <strain evidence="1">GVMAG-M-3300023179-86</strain>
    </source>
</reference>
<proteinExistence type="predicted"/>
<name>A0A6C0HA13_9ZZZZ</name>
<evidence type="ECO:0000313" key="1">
    <source>
        <dbReference type="EMBL" id="QHT77442.1"/>
    </source>
</evidence>
<organism evidence="1">
    <name type="scientific">viral metagenome</name>
    <dbReference type="NCBI Taxonomy" id="1070528"/>
    <lineage>
        <taxon>unclassified sequences</taxon>
        <taxon>metagenomes</taxon>
        <taxon>organismal metagenomes</taxon>
    </lineage>
</organism>
<sequence>MTYGNFYFGKDGFLYKKNGAIGARRNFAVGLICNQPTDINNKYVSGSGVNGAVSSNNYAIRRKMIRNASNCVNNNCSINYYFLGVPIK</sequence>
<accession>A0A6C0HA13</accession>
<protein>
    <submittedName>
        <fullName evidence="1">Uncharacterized protein</fullName>
    </submittedName>
</protein>
<dbReference type="EMBL" id="MN739917">
    <property type="protein sequence ID" value="QHT77442.1"/>
    <property type="molecule type" value="Genomic_DNA"/>
</dbReference>